<feature type="compositionally biased region" description="Pro residues" evidence="5">
    <location>
        <begin position="358"/>
        <end position="368"/>
    </location>
</feature>
<dbReference type="Gene3D" id="2.60.40.10">
    <property type="entry name" value="Immunoglobulins"/>
    <property type="match status" value="2"/>
</dbReference>
<dbReference type="InterPro" id="IPR007110">
    <property type="entry name" value="Ig-like_dom"/>
</dbReference>
<reference evidence="8" key="2">
    <citation type="submission" date="2025-09" db="UniProtKB">
        <authorList>
            <consortium name="Ensembl"/>
        </authorList>
    </citation>
    <scope>IDENTIFICATION</scope>
</reference>
<feature type="region of interest" description="Disordered" evidence="5">
    <location>
        <begin position="295"/>
        <end position="377"/>
    </location>
</feature>
<dbReference type="InterPro" id="IPR013783">
    <property type="entry name" value="Ig-like_fold"/>
</dbReference>
<accession>A0A3Q0S3C1</accession>
<evidence type="ECO:0000256" key="3">
    <source>
        <dbReference type="ARBA" id="ARBA00023136"/>
    </source>
</evidence>
<keyword evidence="6" id="KW-1133">Transmembrane helix</keyword>
<keyword evidence="6" id="KW-0812">Transmembrane</keyword>
<dbReference type="OMA" id="DVENTRF"/>
<dbReference type="STRING" id="61819.ENSACIP00000017471"/>
<evidence type="ECO:0000259" key="7">
    <source>
        <dbReference type="PROSITE" id="PS50835"/>
    </source>
</evidence>
<sequence>MRAYTRLNLYFNCSSAFLFACEVASQLTVSLSDLVPVVSTYESFLICFSSLYSHNGCNMYAATGTTITVPFDYTLKASDNLRWLKDTTVIFQRRNKKVIQGKTDDVDTKGFLKLTHLTKDKSGLYTPEAHSADGVSVGDLKAVRLCVLDPVKKPNVTTKCTSSGPENKVEFTCNVHRNDKDITIKWFADDKKNKMAEKEKTAKLLVPAKDVENTRFSCNVSNPVSFEISQPIQQTCYGPTFPEELFGISIWVFVGGGAGVVLVLILIVIICCIRAKRKRRMRLKDEGELRLQWSNQERQQHQQQHHHHHHQHQHQHQNHPDQHQHQHPHHHQQQPAGNTGPRQPRSKQQRAQQRPRAPDPPNGHPQPSPRRAAQVGH</sequence>
<dbReference type="PROSITE" id="PS50835">
    <property type="entry name" value="IG_LIKE"/>
    <property type="match status" value="1"/>
</dbReference>
<dbReference type="GO" id="GO:0016020">
    <property type="term" value="C:membrane"/>
    <property type="evidence" value="ECO:0007669"/>
    <property type="project" value="UniProtKB-SubCell"/>
</dbReference>
<feature type="compositionally biased region" description="Basic residues" evidence="5">
    <location>
        <begin position="303"/>
        <end position="317"/>
    </location>
</feature>
<dbReference type="PANTHER" id="PTHR12080:SF134">
    <property type="entry name" value="CD48 ANTIGEN"/>
    <property type="match status" value="1"/>
</dbReference>
<evidence type="ECO:0000256" key="6">
    <source>
        <dbReference type="SAM" id="Phobius"/>
    </source>
</evidence>
<feature type="domain" description="Ig-like" evidence="7">
    <location>
        <begin position="154"/>
        <end position="229"/>
    </location>
</feature>
<evidence type="ECO:0000313" key="8">
    <source>
        <dbReference type="Ensembl" id="ENSACIP00000017471.1"/>
    </source>
</evidence>
<dbReference type="PANTHER" id="PTHR12080">
    <property type="entry name" value="SIGNALING LYMPHOCYTIC ACTIVATION MOLECULE"/>
    <property type="match status" value="1"/>
</dbReference>
<reference evidence="8" key="1">
    <citation type="submission" date="2025-08" db="UniProtKB">
        <authorList>
            <consortium name="Ensembl"/>
        </authorList>
    </citation>
    <scope>IDENTIFICATION</scope>
</reference>
<keyword evidence="2" id="KW-0732">Signal</keyword>
<evidence type="ECO:0000256" key="4">
    <source>
        <dbReference type="ARBA" id="ARBA00023180"/>
    </source>
</evidence>
<dbReference type="PROSITE" id="PS51257">
    <property type="entry name" value="PROKAR_LIPOPROTEIN"/>
    <property type="match status" value="1"/>
</dbReference>
<keyword evidence="4" id="KW-0325">Glycoprotein</keyword>
<keyword evidence="9" id="KW-1185">Reference proteome</keyword>
<evidence type="ECO:0000256" key="2">
    <source>
        <dbReference type="ARBA" id="ARBA00022729"/>
    </source>
</evidence>
<dbReference type="SUPFAM" id="SSF48726">
    <property type="entry name" value="Immunoglobulin"/>
    <property type="match status" value="2"/>
</dbReference>
<evidence type="ECO:0000256" key="1">
    <source>
        <dbReference type="ARBA" id="ARBA00004370"/>
    </source>
</evidence>
<organism evidence="8 9">
    <name type="scientific">Amphilophus citrinellus</name>
    <name type="common">Midas cichlid</name>
    <name type="synonym">Cichlasoma citrinellum</name>
    <dbReference type="NCBI Taxonomy" id="61819"/>
    <lineage>
        <taxon>Eukaryota</taxon>
        <taxon>Metazoa</taxon>
        <taxon>Chordata</taxon>
        <taxon>Craniata</taxon>
        <taxon>Vertebrata</taxon>
        <taxon>Euteleostomi</taxon>
        <taxon>Actinopterygii</taxon>
        <taxon>Neopterygii</taxon>
        <taxon>Teleostei</taxon>
        <taxon>Neoteleostei</taxon>
        <taxon>Acanthomorphata</taxon>
        <taxon>Ovalentaria</taxon>
        <taxon>Cichlomorphae</taxon>
        <taxon>Cichliformes</taxon>
        <taxon>Cichlidae</taxon>
        <taxon>New World cichlids</taxon>
        <taxon>Cichlasomatinae</taxon>
        <taxon>Heroini</taxon>
        <taxon>Amphilophus</taxon>
    </lineage>
</organism>
<dbReference type="InterPro" id="IPR015631">
    <property type="entry name" value="CD2/SLAM_rcpt"/>
</dbReference>
<protein>
    <recommendedName>
        <fullName evidence="7">Ig-like domain-containing protein</fullName>
    </recommendedName>
</protein>
<keyword evidence="3 6" id="KW-0472">Membrane</keyword>
<name>A0A3Q0S3C1_AMPCI</name>
<proteinExistence type="predicted"/>
<feature type="transmembrane region" description="Helical" evidence="6">
    <location>
        <begin position="250"/>
        <end position="273"/>
    </location>
</feature>
<dbReference type="GeneTree" id="ENSGT00940000171952"/>
<evidence type="ECO:0000313" key="9">
    <source>
        <dbReference type="Proteomes" id="UP000261340"/>
    </source>
</evidence>
<dbReference type="Proteomes" id="UP000261340">
    <property type="component" value="Unplaced"/>
</dbReference>
<comment type="subcellular location">
    <subcellularLocation>
        <location evidence="1">Membrane</location>
    </subcellularLocation>
</comment>
<dbReference type="InterPro" id="IPR036179">
    <property type="entry name" value="Ig-like_dom_sf"/>
</dbReference>
<dbReference type="AlphaFoldDB" id="A0A3Q0S3C1"/>
<evidence type="ECO:0000256" key="5">
    <source>
        <dbReference type="SAM" id="MobiDB-lite"/>
    </source>
</evidence>
<dbReference type="Ensembl" id="ENSACIT00000017943.1">
    <property type="protein sequence ID" value="ENSACIP00000017471.1"/>
    <property type="gene ID" value="ENSACIG00000013627.1"/>
</dbReference>